<comment type="caution">
    <text evidence="1">The sequence shown here is derived from an EMBL/GenBank/DDBJ whole genome shotgun (WGS) entry which is preliminary data.</text>
</comment>
<keyword evidence="2" id="KW-1185">Reference proteome</keyword>
<proteinExistence type="predicted"/>
<protein>
    <submittedName>
        <fullName evidence="1">Uncharacterized protein</fullName>
    </submittedName>
</protein>
<dbReference type="Proteomes" id="UP001177021">
    <property type="component" value="Unassembled WGS sequence"/>
</dbReference>
<dbReference type="EMBL" id="CASHSV030000716">
    <property type="protein sequence ID" value="CAJ2672902.1"/>
    <property type="molecule type" value="Genomic_DNA"/>
</dbReference>
<evidence type="ECO:0000313" key="2">
    <source>
        <dbReference type="Proteomes" id="UP001177021"/>
    </source>
</evidence>
<sequence>MESENGVVMEDEKHVIGETTKESLQKEIEENLNAEIQPKNEVSQSIVEIDGNNSAVSKISKHAKEHGSKSGVASKNTKSATKDKSNLKATTSSSQTQRQQNLSKSLTFPSKIARVDAMKKSTDGILLKKENKNVQAVSSTIHSRKLTNSKVNSKEAKTNHGNSKQITSLKSNNSFKNSELGRASNVNAVAKSHTSEASLPIDQNSNPAKSEKPNKEDDDVHSTTSSLTPRRKSNGFGFSFRLEERAEKRKEFFSKLEEKIQEKEAEKSNLQEKSKESQEAEIKKLRKKMTFKAAPMPSFYKEPPPKVELKKIPTTRPKSPKLGRNKGSVVNNNNNNNNNNSEDKLSSILHEKQQQNDSTKAKTKGYKDVSSKKPIKKTQAKVQSQEIAVTKTELDSARSTANEGSIIINQDANADIRESIEECKDPPVDISEYQNGVELESQNDLDHNSELVLIESTPEIPEIVSYEVTVGV</sequence>
<gene>
    <name evidence="1" type="ORF">MILVUS5_LOCUS36460</name>
</gene>
<evidence type="ECO:0000313" key="1">
    <source>
        <dbReference type="EMBL" id="CAJ2672902.1"/>
    </source>
</evidence>
<accession>A0ACB0M0G1</accession>
<name>A0ACB0M0G1_TRIPR</name>
<reference evidence="1" key="1">
    <citation type="submission" date="2023-10" db="EMBL/GenBank/DDBJ databases">
        <authorList>
            <person name="Rodriguez Cubillos JULIANA M."/>
            <person name="De Vega J."/>
        </authorList>
    </citation>
    <scope>NUCLEOTIDE SEQUENCE</scope>
</reference>
<organism evidence="1 2">
    <name type="scientific">Trifolium pratense</name>
    <name type="common">Red clover</name>
    <dbReference type="NCBI Taxonomy" id="57577"/>
    <lineage>
        <taxon>Eukaryota</taxon>
        <taxon>Viridiplantae</taxon>
        <taxon>Streptophyta</taxon>
        <taxon>Embryophyta</taxon>
        <taxon>Tracheophyta</taxon>
        <taxon>Spermatophyta</taxon>
        <taxon>Magnoliopsida</taxon>
        <taxon>eudicotyledons</taxon>
        <taxon>Gunneridae</taxon>
        <taxon>Pentapetalae</taxon>
        <taxon>rosids</taxon>
        <taxon>fabids</taxon>
        <taxon>Fabales</taxon>
        <taxon>Fabaceae</taxon>
        <taxon>Papilionoideae</taxon>
        <taxon>50 kb inversion clade</taxon>
        <taxon>NPAAA clade</taxon>
        <taxon>Hologalegina</taxon>
        <taxon>IRL clade</taxon>
        <taxon>Trifolieae</taxon>
        <taxon>Trifolium</taxon>
    </lineage>
</organism>